<proteinExistence type="predicted"/>
<dbReference type="AlphaFoldDB" id="A0A0E9T3W1"/>
<reference evidence="1" key="2">
    <citation type="journal article" date="2015" name="Fish Shellfish Immunol.">
        <title>Early steps in the European eel (Anguilla anguilla)-Vibrio vulnificus interaction in the gills: Role of the RtxA13 toxin.</title>
        <authorList>
            <person name="Callol A."/>
            <person name="Pajuelo D."/>
            <person name="Ebbesson L."/>
            <person name="Teles M."/>
            <person name="MacKenzie S."/>
            <person name="Amaro C."/>
        </authorList>
    </citation>
    <scope>NUCLEOTIDE SEQUENCE</scope>
</reference>
<organism evidence="1">
    <name type="scientific">Anguilla anguilla</name>
    <name type="common">European freshwater eel</name>
    <name type="synonym">Muraena anguilla</name>
    <dbReference type="NCBI Taxonomy" id="7936"/>
    <lineage>
        <taxon>Eukaryota</taxon>
        <taxon>Metazoa</taxon>
        <taxon>Chordata</taxon>
        <taxon>Craniata</taxon>
        <taxon>Vertebrata</taxon>
        <taxon>Euteleostomi</taxon>
        <taxon>Actinopterygii</taxon>
        <taxon>Neopterygii</taxon>
        <taxon>Teleostei</taxon>
        <taxon>Anguilliformes</taxon>
        <taxon>Anguillidae</taxon>
        <taxon>Anguilla</taxon>
    </lineage>
</organism>
<sequence>MWLIDHINRLNFVDRSHVAYRPDCLE</sequence>
<evidence type="ECO:0000313" key="1">
    <source>
        <dbReference type="EMBL" id="JAH47323.1"/>
    </source>
</evidence>
<accession>A0A0E9T3W1</accession>
<name>A0A0E9T3W1_ANGAN</name>
<reference evidence="1" key="1">
    <citation type="submission" date="2014-11" db="EMBL/GenBank/DDBJ databases">
        <authorList>
            <person name="Amaro Gonzalez C."/>
        </authorList>
    </citation>
    <scope>NUCLEOTIDE SEQUENCE</scope>
</reference>
<protein>
    <submittedName>
        <fullName evidence="1">Uncharacterized protein</fullName>
    </submittedName>
</protein>
<dbReference type="EMBL" id="GBXM01061254">
    <property type="protein sequence ID" value="JAH47323.1"/>
    <property type="molecule type" value="Transcribed_RNA"/>
</dbReference>